<dbReference type="PANTHER" id="PTHR46179">
    <property type="entry name" value="ZINC FINGER PROTEIN"/>
    <property type="match status" value="1"/>
</dbReference>
<reference evidence="11 12" key="1">
    <citation type="journal article" date="2018" name="New Phytol.">
        <title>Phylogenomics of Endogonaceae and evolution of mycorrhizas within Mucoromycota.</title>
        <authorList>
            <person name="Chang Y."/>
            <person name="Desiro A."/>
            <person name="Na H."/>
            <person name="Sandor L."/>
            <person name="Lipzen A."/>
            <person name="Clum A."/>
            <person name="Barry K."/>
            <person name="Grigoriev I.V."/>
            <person name="Martin F.M."/>
            <person name="Stajich J.E."/>
            <person name="Smith M.E."/>
            <person name="Bonito G."/>
            <person name="Spatafora J.W."/>
        </authorList>
    </citation>
    <scope>NUCLEOTIDE SEQUENCE [LARGE SCALE GENOMIC DNA]</scope>
    <source>
        <strain evidence="11 12">AD002</strain>
    </source>
</reference>
<dbReference type="PROSITE" id="PS00028">
    <property type="entry name" value="ZINC_FINGER_C2H2_1"/>
    <property type="match status" value="2"/>
</dbReference>
<accession>A0A433P5B5</accession>
<evidence type="ECO:0000256" key="9">
    <source>
        <dbReference type="SAM" id="MobiDB-lite"/>
    </source>
</evidence>
<comment type="caution">
    <text evidence="11">The sequence shown here is derived from an EMBL/GenBank/DDBJ whole genome shotgun (WGS) entry which is preliminary data.</text>
</comment>
<dbReference type="GO" id="GO:0008270">
    <property type="term" value="F:zinc ion binding"/>
    <property type="evidence" value="ECO:0007669"/>
    <property type="project" value="UniProtKB-KW"/>
</dbReference>
<organism evidence="11 12">
    <name type="scientific">Jimgerdemannia flammicorona</name>
    <dbReference type="NCBI Taxonomy" id="994334"/>
    <lineage>
        <taxon>Eukaryota</taxon>
        <taxon>Fungi</taxon>
        <taxon>Fungi incertae sedis</taxon>
        <taxon>Mucoromycota</taxon>
        <taxon>Mucoromycotina</taxon>
        <taxon>Endogonomycetes</taxon>
        <taxon>Endogonales</taxon>
        <taxon>Endogonaceae</taxon>
        <taxon>Jimgerdemannia</taxon>
    </lineage>
</organism>
<gene>
    <name evidence="11" type="ORF">BC938DRAFT_478512</name>
</gene>
<keyword evidence="4" id="KW-0862">Zinc</keyword>
<evidence type="ECO:0000256" key="8">
    <source>
        <dbReference type="PROSITE-ProRule" id="PRU00042"/>
    </source>
</evidence>
<dbReference type="AlphaFoldDB" id="A0A433P5B5"/>
<dbReference type="Gene3D" id="3.30.160.60">
    <property type="entry name" value="Classic Zinc Finger"/>
    <property type="match status" value="2"/>
</dbReference>
<keyword evidence="5" id="KW-0805">Transcription regulation</keyword>
<evidence type="ECO:0000259" key="10">
    <source>
        <dbReference type="PROSITE" id="PS50157"/>
    </source>
</evidence>
<dbReference type="SUPFAM" id="SSF57667">
    <property type="entry name" value="beta-beta-alpha zinc fingers"/>
    <property type="match status" value="2"/>
</dbReference>
<feature type="region of interest" description="Disordered" evidence="9">
    <location>
        <begin position="137"/>
        <end position="170"/>
    </location>
</feature>
<dbReference type="Pfam" id="PF00096">
    <property type="entry name" value="zf-C2H2"/>
    <property type="match status" value="2"/>
</dbReference>
<dbReference type="EMBL" id="RBNJ01033148">
    <property type="protein sequence ID" value="RUS12718.1"/>
    <property type="molecule type" value="Genomic_DNA"/>
</dbReference>
<dbReference type="SMART" id="SM00355">
    <property type="entry name" value="ZnF_C2H2"/>
    <property type="match status" value="2"/>
</dbReference>
<evidence type="ECO:0000256" key="7">
    <source>
        <dbReference type="ARBA" id="ARBA00023242"/>
    </source>
</evidence>
<evidence type="ECO:0000313" key="11">
    <source>
        <dbReference type="EMBL" id="RUS12718.1"/>
    </source>
</evidence>
<dbReference type="InterPro" id="IPR036236">
    <property type="entry name" value="Znf_C2H2_sf"/>
</dbReference>
<evidence type="ECO:0000313" key="12">
    <source>
        <dbReference type="Proteomes" id="UP000274822"/>
    </source>
</evidence>
<evidence type="ECO:0000256" key="4">
    <source>
        <dbReference type="ARBA" id="ARBA00022833"/>
    </source>
</evidence>
<dbReference type="PANTHER" id="PTHR46179:SF13">
    <property type="entry name" value="C2H2-TYPE DOMAIN-CONTAINING PROTEIN"/>
    <property type="match status" value="1"/>
</dbReference>
<protein>
    <recommendedName>
        <fullName evidence="10">C2H2-type domain-containing protein</fullName>
    </recommendedName>
</protein>
<keyword evidence="6" id="KW-0804">Transcription</keyword>
<evidence type="ECO:0000256" key="6">
    <source>
        <dbReference type="ARBA" id="ARBA00023163"/>
    </source>
</evidence>
<feature type="compositionally biased region" description="Basic and acidic residues" evidence="9">
    <location>
        <begin position="161"/>
        <end position="170"/>
    </location>
</feature>
<keyword evidence="7" id="KW-0539">Nucleus</keyword>
<keyword evidence="2" id="KW-0479">Metal-binding</keyword>
<dbReference type="GO" id="GO:0005634">
    <property type="term" value="C:nucleus"/>
    <property type="evidence" value="ECO:0007669"/>
    <property type="project" value="UniProtKB-SubCell"/>
</dbReference>
<evidence type="ECO:0000256" key="1">
    <source>
        <dbReference type="ARBA" id="ARBA00004123"/>
    </source>
</evidence>
<keyword evidence="12" id="KW-1185">Reference proteome</keyword>
<feature type="domain" description="C2H2-type" evidence="10">
    <location>
        <begin position="84"/>
        <end position="109"/>
    </location>
</feature>
<proteinExistence type="predicted"/>
<keyword evidence="3 8" id="KW-0863">Zinc-finger</keyword>
<feature type="domain" description="C2H2-type" evidence="10">
    <location>
        <begin position="54"/>
        <end position="84"/>
    </location>
</feature>
<dbReference type="InterPro" id="IPR051061">
    <property type="entry name" value="Zinc_finger_trans_reg"/>
</dbReference>
<comment type="subcellular location">
    <subcellularLocation>
        <location evidence="1">Nucleus</location>
    </subcellularLocation>
</comment>
<evidence type="ECO:0000256" key="3">
    <source>
        <dbReference type="ARBA" id="ARBA00022771"/>
    </source>
</evidence>
<evidence type="ECO:0000256" key="5">
    <source>
        <dbReference type="ARBA" id="ARBA00023015"/>
    </source>
</evidence>
<dbReference type="Proteomes" id="UP000274822">
    <property type="component" value="Unassembled WGS sequence"/>
</dbReference>
<evidence type="ECO:0000256" key="2">
    <source>
        <dbReference type="ARBA" id="ARBA00022723"/>
    </source>
</evidence>
<sequence>MAGRWKFQCGARMLLNHEYPHPTSSSPNSTPAPHDPDALFLLTGLSNDKDFRPYLCTHSGCTKSFTTLDQLASHESKMHGARDVVCGVDGCTRGFATRGQLIKHQKMVHFRRPGMGRRKKGVVAPVVVKSEGKEEGVKIERVEGEGGEGTGREEEEEEEEVTRVKVENGV</sequence>
<dbReference type="GO" id="GO:0006357">
    <property type="term" value="P:regulation of transcription by RNA polymerase II"/>
    <property type="evidence" value="ECO:0007669"/>
    <property type="project" value="TreeGrafter"/>
</dbReference>
<dbReference type="InterPro" id="IPR013087">
    <property type="entry name" value="Znf_C2H2_type"/>
</dbReference>
<dbReference type="PROSITE" id="PS50157">
    <property type="entry name" value="ZINC_FINGER_C2H2_2"/>
    <property type="match status" value="2"/>
</dbReference>
<name>A0A433P5B5_9FUNG</name>